<evidence type="ECO:0000256" key="12">
    <source>
        <dbReference type="ARBA" id="ARBA00047899"/>
    </source>
</evidence>
<evidence type="ECO:0000256" key="16">
    <source>
        <dbReference type="RuleBase" id="RU000304"/>
    </source>
</evidence>
<evidence type="ECO:0000256" key="4">
    <source>
        <dbReference type="ARBA" id="ARBA00022679"/>
    </source>
</evidence>
<evidence type="ECO:0000313" key="19">
    <source>
        <dbReference type="Proteomes" id="UP000195402"/>
    </source>
</evidence>
<dbReference type="FunFam" id="3.30.200.20:FF:000004">
    <property type="entry name" value="Calcium-dependent protein kinase 1"/>
    <property type="match status" value="1"/>
</dbReference>
<evidence type="ECO:0000256" key="7">
    <source>
        <dbReference type="ARBA" id="ARBA00022741"/>
    </source>
</evidence>
<evidence type="ECO:0000256" key="5">
    <source>
        <dbReference type="ARBA" id="ARBA00022723"/>
    </source>
</evidence>
<organism evidence="18 19">
    <name type="scientific">Macleaya cordata</name>
    <name type="common">Five-seeded plume-poppy</name>
    <name type="synonym">Bocconia cordata</name>
    <dbReference type="NCBI Taxonomy" id="56857"/>
    <lineage>
        <taxon>Eukaryota</taxon>
        <taxon>Viridiplantae</taxon>
        <taxon>Streptophyta</taxon>
        <taxon>Embryophyta</taxon>
        <taxon>Tracheophyta</taxon>
        <taxon>Spermatophyta</taxon>
        <taxon>Magnoliopsida</taxon>
        <taxon>Ranunculales</taxon>
        <taxon>Papaveraceae</taxon>
        <taxon>Papaveroideae</taxon>
        <taxon>Macleaya</taxon>
    </lineage>
</organism>
<evidence type="ECO:0000256" key="14">
    <source>
        <dbReference type="ARBA" id="ARBA00058225"/>
    </source>
</evidence>
<dbReference type="CDD" id="cd05117">
    <property type="entry name" value="STKc_CAMK"/>
    <property type="match status" value="1"/>
</dbReference>
<keyword evidence="19" id="KW-1185">Reference proteome</keyword>
<evidence type="ECO:0000256" key="1">
    <source>
        <dbReference type="ARBA" id="ARBA00006234"/>
    </source>
</evidence>
<dbReference type="InterPro" id="IPR000719">
    <property type="entry name" value="Prot_kinase_dom"/>
</dbReference>
<dbReference type="STRING" id="56857.A0A200Q040"/>
<feature type="binding site" evidence="15">
    <location>
        <position position="86"/>
    </location>
    <ligand>
        <name>ATP</name>
        <dbReference type="ChEBI" id="CHEBI:30616"/>
    </ligand>
</feature>
<dbReference type="Proteomes" id="UP000195402">
    <property type="component" value="Unassembled WGS sequence"/>
</dbReference>
<accession>A0A200Q040</accession>
<dbReference type="FunFam" id="1.10.510.10:FF:000571">
    <property type="entry name" value="Maternal embryonic leucine zipper kinase"/>
    <property type="match status" value="1"/>
</dbReference>
<dbReference type="OrthoDB" id="40902at2759"/>
<dbReference type="PROSITE" id="PS00108">
    <property type="entry name" value="PROTEIN_KINASE_ST"/>
    <property type="match status" value="1"/>
</dbReference>
<dbReference type="GO" id="GO:0004674">
    <property type="term" value="F:protein serine/threonine kinase activity"/>
    <property type="evidence" value="ECO:0007669"/>
    <property type="project" value="UniProtKB-KW"/>
</dbReference>
<protein>
    <recommendedName>
        <fullName evidence="2">non-specific serine/threonine protein kinase</fullName>
        <ecNumber evidence="2">2.7.11.1</ecNumber>
    </recommendedName>
</protein>
<dbReference type="GO" id="GO:0046872">
    <property type="term" value="F:metal ion binding"/>
    <property type="evidence" value="ECO:0007669"/>
    <property type="project" value="UniProtKB-KW"/>
</dbReference>
<comment type="catalytic activity">
    <reaction evidence="12">
        <text>L-threonyl-[protein] + ATP = O-phospho-L-threonyl-[protein] + ADP + H(+)</text>
        <dbReference type="Rhea" id="RHEA:46608"/>
        <dbReference type="Rhea" id="RHEA-COMP:11060"/>
        <dbReference type="Rhea" id="RHEA-COMP:11605"/>
        <dbReference type="ChEBI" id="CHEBI:15378"/>
        <dbReference type="ChEBI" id="CHEBI:30013"/>
        <dbReference type="ChEBI" id="CHEBI:30616"/>
        <dbReference type="ChEBI" id="CHEBI:61977"/>
        <dbReference type="ChEBI" id="CHEBI:456216"/>
        <dbReference type="EC" id="2.7.11.1"/>
    </reaction>
</comment>
<dbReference type="InterPro" id="IPR011009">
    <property type="entry name" value="Kinase-like_dom_sf"/>
</dbReference>
<comment type="similarity">
    <text evidence="11">Belongs to the protein kinase superfamily. Ser/Thr protein kinase family. CDPK subfamily.</text>
</comment>
<comment type="caution">
    <text evidence="18">The sequence shown here is derived from an EMBL/GenBank/DDBJ whole genome shotgun (WGS) entry which is preliminary data.</text>
</comment>
<dbReference type="PANTHER" id="PTHR24349">
    <property type="entry name" value="SERINE/THREONINE-PROTEIN KINASE"/>
    <property type="match status" value="1"/>
</dbReference>
<keyword evidence="7 15" id="KW-0547">Nucleotide-binding</keyword>
<dbReference type="PROSITE" id="PS00107">
    <property type="entry name" value="PROTEIN_KINASE_ATP"/>
    <property type="match status" value="1"/>
</dbReference>
<comment type="similarity">
    <text evidence="1">Belongs to the protein kinase superfamily. CAMK Ser/Thr protein kinase family. SNF1 subfamily.</text>
</comment>
<name>A0A200Q040_MACCD</name>
<evidence type="ECO:0000256" key="15">
    <source>
        <dbReference type="PROSITE-ProRule" id="PRU10141"/>
    </source>
</evidence>
<keyword evidence="4" id="KW-0808">Transferase</keyword>
<evidence type="ECO:0000256" key="8">
    <source>
        <dbReference type="ARBA" id="ARBA00022777"/>
    </source>
</evidence>
<evidence type="ECO:0000256" key="13">
    <source>
        <dbReference type="ARBA" id="ARBA00048679"/>
    </source>
</evidence>
<keyword evidence="10 15" id="KW-0067">ATP-binding</keyword>
<evidence type="ECO:0000259" key="17">
    <source>
        <dbReference type="PROSITE" id="PS50011"/>
    </source>
</evidence>
<feature type="domain" description="Protein kinase" evidence="17">
    <location>
        <begin position="57"/>
        <end position="319"/>
    </location>
</feature>
<dbReference type="Gene3D" id="1.10.510.10">
    <property type="entry name" value="Transferase(Phosphotransferase) domain 1"/>
    <property type="match status" value="1"/>
</dbReference>
<gene>
    <name evidence="18" type="ORF">BVC80_8675g25</name>
</gene>
<comment type="function">
    <text evidence="14">CIPK serine-threonine protein kinases interact with CBL proteins. Binding of a CBL protein to the regulatory NAF domain of CIPK protein lead to the activation of the kinase in a calcium-dependent manner.</text>
</comment>
<sequence>MGNTCSVGQSNSISNAILMCPSCSPGDDQKSLPPVPNPPANPNQCMKTGHHNLKELYRLGRKLGQGQFGTTFVCVEKETGKKYACKSISKKTLTTKKDVEDVRREIQIMQYLVAVARGHHPNVITIKGAYEDAKAIHLVMELCEGGQLFDRIGHYTEKKAAEIARMIVDAVETCHSLGVMHRDLKPENFMFVNRKEDSPLKMIDFGFSVFFKPGETFDDLVGSPHYIAPEVVLGKPYGPKADVWSAGLIIYIMLSGGKFPFLAETVVGVFEKILYTELDFLSDPWPSVSESAKDLVKKMLVRDPKRRLTTRQVLCHPWIDCVARKP</sequence>
<dbReference type="Pfam" id="PF00069">
    <property type="entry name" value="Pkinase"/>
    <property type="match status" value="1"/>
</dbReference>
<dbReference type="GO" id="GO:0005524">
    <property type="term" value="F:ATP binding"/>
    <property type="evidence" value="ECO:0007669"/>
    <property type="project" value="UniProtKB-UniRule"/>
</dbReference>
<comment type="catalytic activity">
    <reaction evidence="13">
        <text>L-seryl-[protein] + ATP = O-phospho-L-seryl-[protein] + ADP + H(+)</text>
        <dbReference type="Rhea" id="RHEA:17989"/>
        <dbReference type="Rhea" id="RHEA-COMP:9863"/>
        <dbReference type="Rhea" id="RHEA-COMP:11604"/>
        <dbReference type="ChEBI" id="CHEBI:15378"/>
        <dbReference type="ChEBI" id="CHEBI:29999"/>
        <dbReference type="ChEBI" id="CHEBI:30616"/>
        <dbReference type="ChEBI" id="CHEBI:83421"/>
        <dbReference type="ChEBI" id="CHEBI:456216"/>
        <dbReference type="EC" id="2.7.11.1"/>
    </reaction>
</comment>
<dbReference type="PROSITE" id="PS50011">
    <property type="entry name" value="PROTEIN_KINASE_DOM"/>
    <property type="match status" value="1"/>
</dbReference>
<evidence type="ECO:0000256" key="9">
    <source>
        <dbReference type="ARBA" id="ARBA00022837"/>
    </source>
</evidence>
<keyword evidence="6" id="KW-0677">Repeat</keyword>
<dbReference type="InterPro" id="IPR017441">
    <property type="entry name" value="Protein_kinase_ATP_BS"/>
</dbReference>
<keyword evidence="5" id="KW-0479">Metal-binding</keyword>
<dbReference type="Gene3D" id="3.30.200.20">
    <property type="entry name" value="Phosphorylase Kinase, domain 1"/>
    <property type="match status" value="1"/>
</dbReference>
<evidence type="ECO:0000256" key="10">
    <source>
        <dbReference type="ARBA" id="ARBA00022840"/>
    </source>
</evidence>
<dbReference type="EMBL" id="MVGT01003502">
    <property type="protein sequence ID" value="OVA03833.1"/>
    <property type="molecule type" value="Genomic_DNA"/>
</dbReference>
<dbReference type="EC" id="2.7.11.1" evidence="2"/>
<evidence type="ECO:0000256" key="6">
    <source>
        <dbReference type="ARBA" id="ARBA00022737"/>
    </source>
</evidence>
<proteinExistence type="inferred from homology"/>
<dbReference type="AlphaFoldDB" id="A0A200Q040"/>
<dbReference type="OMA" id="REATIMR"/>
<keyword evidence="8 18" id="KW-0418">Kinase</keyword>
<keyword evidence="9" id="KW-0106">Calcium</keyword>
<dbReference type="InParanoid" id="A0A200Q040"/>
<reference evidence="18 19" key="1">
    <citation type="journal article" date="2017" name="Mol. Plant">
        <title>The Genome of Medicinal Plant Macleaya cordata Provides New Insights into Benzylisoquinoline Alkaloids Metabolism.</title>
        <authorList>
            <person name="Liu X."/>
            <person name="Liu Y."/>
            <person name="Huang P."/>
            <person name="Ma Y."/>
            <person name="Qing Z."/>
            <person name="Tang Q."/>
            <person name="Cao H."/>
            <person name="Cheng P."/>
            <person name="Zheng Y."/>
            <person name="Yuan Z."/>
            <person name="Zhou Y."/>
            <person name="Liu J."/>
            <person name="Tang Z."/>
            <person name="Zhuo Y."/>
            <person name="Zhang Y."/>
            <person name="Yu L."/>
            <person name="Huang J."/>
            <person name="Yang P."/>
            <person name="Peng Q."/>
            <person name="Zhang J."/>
            <person name="Jiang W."/>
            <person name="Zhang Z."/>
            <person name="Lin K."/>
            <person name="Ro D.K."/>
            <person name="Chen X."/>
            <person name="Xiong X."/>
            <person name="Shang Y."/>
            <person name="Huang S."/>
            <person name="Zeng J."/>
        </authorList>
    </citation>
    <scope>NUCLEOTIDE SEQUENCE [LARGE SCALE GENOMIC DNA]</scope>
    <source>
        <strain evidence="19">cv. BLH2017</strain>
        <tissue evidence="18">Root</tissue>
    </source>
</reference>
<dbReference type="InterPro" id="IPR050205">
    <property type="entry name" value="CDPK_Ser/Thr_kinases"/>
</dbReference>
<dbReference type="InterPro" id="IPR008271">
    <property type="entry name" value="Ser/Thr_kinase_AS"/>
</dbReference>
<dbReference type="SUPFAM" id="SSF56112">
    <property type="entry name" value="Protein kinase-like (PK-like)"/>
    <property type="match status" value="1"/>
</dbReference>
<dbReference type="SMART" id="SM00220">
    <property type="entry name" value="S_TKc"/>
    <property type="match status" value="1"/>
</dbReference>
<evidence type="ECO:0000256" key="2">
    <source>
        <dbReference type="ARBA" id="ARBA00012513"/>
    </source>
</evidence>
<keyword evidence="3 16" id="KW-0723">Serine/threonine-protein kinase</keyword>
<evidence type="ECO:0000256" key="11">
    <source>
        <dbReference type="ARBA" id="ARBA00024334"/>
    </source>
</evidence>
<evidence type="ECO:0000256" key="3">
    <source>
        <dbReference type="ARBA" id="ARBA00022527"/>
    </source>
</evidence>
<evidence type="ECO:0000313" key="18">
    <source>
        <dbReference type="EMBL" id="OVA03833.1"/>
    </source>
</evidence>